<dbReference type="Proteomes" id="UP000594586">
    <property type="component" value="Chromosome"/>
</dbReference>
<gene>
    <name evidence="1" type="ORF">G7Y29_09765</name>
</gene>
<dbReference type="RefSeq" id="WP_165002386.1">
    <property type="nucleotide sequence ID" value="NZ_CP064955.1"/>
</dbReference>
<dbReference type="EMBL" id="CP064955">
    <property type="protein sequence ID" value="QPK83107.1"/>
    <property type="molecule type" value="Genomic_DNA"/>
</dbReference>
<accession>A0A7T0KM98</accession>
<evidence type="ECO:0000313" key="2">
    <source>
        <dbReference type="Proteomes" id="UP000594586"/>
    </source>
</evidence>
<sequence>MTPMSIDMSAFLPAGLPDDWVPAQLDNIDATTLTFSTAVETAVREFASAQAAFSLTALIAPGFDYSPSRNAARLKGGEVVVLPQPGVERTRVSAAECTLICSGHRPHWIPALRAGNGPASDWLPVDAVAVEGNRVTFQTPTETIVVYNHEPLRCATAVDYNPRWGILRGPDSDGRRAVFTYSRTPITPCTA</sequence>
<reference evidence="1 2" key="1">
    <citation type="submission" date="2020-11" db="EMBL/GenBank/DDBJ databases">
        <title>Corynebacterium sp. MC1420.</title>
        <authorList>
            <person name="Zhou J."/>
        </authorList>
    </citation>
    <scope>NUCLEOTIDE SEQUENCE [LARGE SCALE GENOMIC DNA]</scope>
    <source>
        <strain evidence="1 2">MC1420</strain>
    </source>
</reference>
<protein>
    <submittedName>
        <fullName evidence="1">Uncharacterized protein</fullName>
    </submittedName>
</protein>
<dbReference type="KEGG" id="cqn:G7Y29_09765"/>
<name>A0A7T0KM98_9CORY</name>
<organism evidence="1 2">
    <name type="scientific">Corynebacterium qintianiae</name>
    <dbReference type="NCBI Taxonomy" id="2709392"/>
    <lineage>
        <taxon>Bacteria</taxon>
        <taxon>Bacillati</taxon>
        <taxon>Actinomycetota</taxon>
        <taxon>Actinomycetes</taxon>
        <taxon>Mycobacteriales</taxon>
        <taxon>Corynebacteriaceae</taxon>
        <taxon>Corynebacterium</taxon>
    </lineage>
</organism>
<proteinExistence type="predicted"/>
<evidence type="ECO:0000313" key="1">
    <source>
        <dbReference type="EMBL" id="QPK83107.1"/>
    </source>
</evidence>
<keyword evidence="2" id="KW-1185">Reference proteome</keyword>
<dbReference type="AlphaFoldDB" id="A0A7T0KM98"/>